<keyword evidence="7" id="KW-0819">tRNA processing</keyword>
<dbReference type="Pfam" id="PF25378">
    <property type="entry name" value="PUA_NSUN2"/>
    <property type="match status" value="1"/>
</dbReference>
<dbReference type="InterPro" id="IPR029063">
    <property type="entry name" value="SAM-dependent_MTases_sf"/>
</dbReference>
<evidence type="ECO:0000256" key="11">
    <source>
        <dbReference type="SAM" id="MobiDB-lite"/>
    </source>
</evidence>
<dbReference type="GO" id="GO:0030488">
    <property type="term" value="P:tRNA methylation"/>
    <property type="evidence" value="ECO:0007669"/>
    <property type="project" value="TreeGrafter"/>
</dbReference>
<dbReference type="Pfam" id="PF25376">
    <property type="entry name" value="Pre-PUA_NSUN2"/>
    <property type="match status" value="1"/>
</dbReference>
<evidence type="ECO:0000256" key="6">
    <source>
        <dbReference type="ARBA" id="ARBA00022691"/>
    </source>
</evidence>
<dbReference type="InterPro" id="IPR018314">
    <property type="entry name" value="RsmB/NOL1/NOP2-like_CS"/>
</dbReference>
<evidence type="ECO:0000259" key="12">
    <source>
        <dbReference type="PROSITE" id="PS51686"/>
    </source>
</evidence>
<dbReference type="GO" id="GO:0000049">
    <property type="term" value="F:tRNA binding"/>
    <property type="evidence" value="ECO:0007669"/>
    <property type="project" value="UniProtKB-KW"/>
</dbReference>
<keyword evidence="8 10" id="KW-0694">RNA-binding</keyword>
<dbReference type="GO" id="GO:0005634">
    <property type="term" value="C:nucleus"/>
    <property type="evidence" value="ECO:0007669"/>
    <property type="project" value="UniProtKB-SubCell"/>
</dbReference>
<sequence length="849" mass="93189">MARHSKKRGDKNGPPKARTPSRNNASGGNYNVIQQTNPNFEAYYKAQKIVPDEEWDALLNAFRDPLPTTFRLTQSRPTARALNEHIKSVYVPFLTNIEHEGVMLSPPKELNWCALPPALYCDLAKLTTPSTLLRSSPPRQPFRRNRYPGQLAWQLPVPKSALRKIDAFKKFQHFLVYETDAGNLSRQEAVSMIPPLLLDVQPGHTALDMCAAPGSKSVQILEALHGPPVEGEGEGKAMTPQGLLIANDADAKRCHLLVHQSLHRVPGTGMMVTNHDATQLPSLRLPRGTPNALKFTADDEKRVAKLAKGEFEKSYEPMLFDRILADVPCSGDGTLRKNLGIWGDWTVGNGIGLHSARVRLVPPPPLLGAKLTLETIDDPDMAILPVPSDLPGLIRRPGLTTWRVLDNSLADAPHPSSAPDAAEADIEITTTDATTPAPKTRGKPKGGPNNQDKKGLRKTWLASLWPPAEEVAKSQGLEHSLRLYPHLQDTGAFFVCVLVKKGGEEKGAEKKEKKEDVAKRERASSPIEGQPEAKKARAEEEEKKAKVPEAAAEAAPAAEDKVAEDPKMAEEGEGQEKEQTMGAGRPFNEEPYIYLTGLADEQVQICKYGYRDFFDIAPSFPFDSLLVRNTAGAALRSIYLTSALTKSILLSNAYTRMRLISCGVKLFTRQDSSKDGTYACKWRINSEGLEVIRPYLGEKRIVKVGQEALRQLMENVSVKFDELKDEGIKERVLAMEPGSAVLRVEKAKGADTEAEEDLYLAFWISKTSCNLMVEKVEKSALSLRLYDEDITPHAKGKPAPTGPGTAAHSLTPKVAEELKAVEEEEGEKVEAVKKAEAEEVGEAAPAAQE</sequence>
<keyword evidence="14" id="KW-1185">Reference proteome</keyword>
<comment type="similarity">
    <text evidence="2 10">Belongs to the class I-like SAM-binding methyltransferase superfamily. RsmB/NOP family.</text>
</comment>
<feature type="compositionally biased region" description="Polar residues" evidence="11">
    <location>
        <begin position="20"/>
        <end position="31"/>
    </location>
</feature>
<feature type="binding site" evidence="10">
    <location>
        <position position="276"/>
    </location>
    <ligand>
        <name>S-adenosyl-L-methionine</name>
        <dbReference type="ChEBI" id="CHEBI:59789"/>
    </ligand>
</feature>
<evidence type="ECO:0000256" key="2">
    <source>
        <dbReference type="ARBA" id="ARBA00007494"/>
    </source>
</evidence>
<dbReference type="PANTHER" id="PTHR22808">
    <property type="entry name" value="NCL1 YEAST -RELATED NOL1/NOP2/FMU SUN DOMAIN-CONTAINING"/>
    <property type="match status" value="1"/>
</dbReference>
<feature type="region of interest" description="Disordered" evidence="11">
    <location>
        <begin position="1"/>
        <end position="31"/>
    </location>
</feature>
<evidence type="ECO:0000313" key="14">
    <source>
        <dbReference type="Proteomes" id="UP000243876"/>
    </source>
</evidence>
<dbReference type="InterPro" id="IPR057285">
    <property type="entry name" value="Pre-PUA_NSUN2"/>
</dbReference>
<feature type="compositionally biased region" description="Basic and acidic residues" evidence="11">
    <location>
        <begin position="505"/>
        <end position="523"/>
    </location>
</feature>
<dbReference type="InterPro" id="IPR049560">
    <property type="entry name" value="MeTrfase_RsmB-F_NOP2_cat"/>
</dbReference>
<dbReference type="SUPFAM" id="SSF53335">
    <property type="entry name" value="S-adenosyl-L-methionine-dependent methyltransferases"/>
    <property type="match status" value="1"/>
</dbReference>
<dbReference type="InterPro" id="IPR001678">
    <property type="entry name" value="MeTrfase_RsmB-F_NOP2_dom"/>
</dbReference>
<dbReference type="InterPro" id="IPR023270">
    <property type="entry name" value="RCMT_NCL1"/>
</dbReference>
<dbReference type="AlphaFoldDB" id="A0A0D6ELT0"/>
<dbReference type="PRINTS" id="PR02008">
    <property type="entry name" value="RCMTFAMILY"/>
</dbReference>
<name>A0A0D6ELT0_SPOSA</name>
<gene>
    <name evidence="13" type="primary">SPOSA6832_02616</name>
</gene>
<evidence type="ECO:0000256" key="5">
    <source>
        <dbReference type="ARBA" id="ARBA00022679"/>
    </source>
</evidence>
<evidence type="ECO:0000256" key="1">
    <source>
        <dbReference type="ARBA" id="ARBA00004123"/>
    </source>
</evidence>
<feature type="compositionally biased region" description="Basic and acidic residues" evidence="11">
    <location>
        <begin position="828"/>
        <end position="837"/>
    </location>
</feature>
<evidence type="ECO:0000313" key="13">
    <source>
        <dbReference type="EMBL" id="CEQ40944.1"/>
    </source>
</evidence>
<evidence type="ECO:0000256" key="8">
    <source>
        <dbReference type="ARBA" id="ARBA00022884"/>
    </source>
</evidence>
<organism evidence="13 14">
    <name type="scientific">Sporidiobolus salmonicolor</name>
    <name type="common">Yeast-like fungus</name>
    <name type="synonym">Sporobolomyces salmonicolor</name>
    <dbReference type="NCBI Taxonomy" id="5005"/>
    <lineage>
        <taxon>Eukaryota</taxon>
        <taxon>Fungi</taxon>
        <taxon>Dikarya</taxon>
        <taxon>Basidiomycota</taxon>
        <taxon>Pucciniomycotina</taxon>
        <taxon>Microbotryomycetes</taxon>
        <taxon>Sporidiobolales</taxon>
        <taxon>Sporidiobolaceae</taxon>
        <taxon>Sporobolomyces</taxon>
    </lineage>
</organism>
<evidence type="ECO:0000256" key="3">
    <source>
        <dbReference type="ARBA" id="ARBA00022555"/>
    </source>
</evidence>
<protein>
    <submittedName>
        <fullName evidence="13">SPOSA6832_02616-mRNA-1:cds</fullName>
    </submittedName>
</protein>
<dbReference type="Proteomes" id="UP000243876">
    <property type="component" value="Unassembled WGS sequence"/>
</dbReference>
<evidence type="ECO:0000256" key="7">
    <source>
        <dbReference type="ARBA" id="ARBA00022694"/>
    </source>
</evidence>
<feature type="compositionally biased region" description="Basic and acidic residues" evidence="11">
    <location>
        <begin position="531"/>
        <end position="547"/>
    </location>
</feature>
<dbReference type="PROSITE" id="PS01153">
    <property type="entry name" value="NOL1_NOP2_SUN"/>
    <property type="match status" value="1"/>
</dbReference>
<feature type="compositionally biased region" description="Low complexity" evidence="11">
    <location>
        <begin position="429"/>
        <end position="438"/>
    </location>
</feature>
<dbReference type="EMBL" id="CENE01000010">
    <property type="protein sequence ID" value="CEQ40944.1"/>
    <property type="molecule type" value="Genomic_DNA"/>
</dbReference>
<dbReference type="PANTHER" id="PTHR22808:SF1">
    <property type="entry name" value="RNA CYTOSINE-C(5)-METHYLTRANSFERASE NSUN2-RELATED"/>
    <property type="match status" value="1"/>
</dbReference>
<feature type="binding site" evidence="10">
    <location>
        <position position="248"/>
    </location>
    <ligand>
        <name>S-adenosyl-L-methionine</name>
        <dbReference type="ChEBI" id="CHEBI:59789"/>
    </ligand>
</feature>
<keyword evidence="4 10" id="KW-0489">Methyltransferase</keyword>
<dbReference type="Pfam" id="PF01189">
    <property type="entry name" value="Methyltr_RsmB-F"/>
    <property type="match status" value="1"/>
</dbReference>
<dbReference type="PROSITE" id="PS51686">
    <property type="entry name" value="SAM_MT_RSMB_NOP"/>
    <property type="match status" value="1"/>
</dbReference>
<feature type="binding site" evidence="10">
    <location>
        <begin position="210"/>
        <end position="216"/>
    </location>
    <ligand>
        <name>S-adenosyl-L-methionine</name>
        <dbReference type="ChEBI" id="CHEBI:59789"/>
    </ligand>
</feature>
<feature type="domain" description="SAM-dependent MTase RsmB/NOP-type" evidence="12">
    <location>
        <begin position="109"/>
        <end position="501"/>
    </location>
</feature>
<evidence type="ECO:0000256" key="4">
    <source>
        <dbReference type="ARBA" id="ARBA00022603"/>
    </source>
</evidence>
<keyword evidence="6 10" id="KW-0949">S-adenosyl-L-methionine</keyword>
<dbReference type="InterPro" id="IPR023267">
    <property type="entry name" value="RCMT"/>
</dbReference>
<feature type="compositionally biased region" description="Basic and acidic residues" evidence="11">
    <location>
        <begin position="558"/>
        <end position="579"/>
    </location>
</feature>
<dbReference type="GO" id="GO:0005737">
    <property type="term" value="C:cytoplasm"/>
    <property type="evidence" value="ECO:0007669"/>
    <property type="project" value="TreeGrafter"/>
</dbReference>
<comment type="caution">
    <text evidence="10">Lacks conserved residue(s) required for the propagation of feature annotation.</text>
</comment>
<proteinExistence type="inferred from homology"/>
<feature type="region of interest" description="Disordered" evidence="11">
    <location>
        <begin position="505"/>
        <end position="585"/>
    </location>
</feature>
<accession>A0A0D6ELT0</accession>
<dbReference type="PRINTS" id="PR02011">
    <property type="entry name" value="RCMTNCL1"/>
</dbReference>
<keyword evidence="3" id="KW-0820">tRNA-binding</keyword>
<dbReference type="GO" id="GO:0016428">
    <property type="term" value="F:tRNA (cytidine-5-)-methyltransferase activity"/>
    <property type="evidence" value="ECO:0007669"/>
    <property type="project" value="InterPro"/>
</dbReference>
<feature type="region of interest" description="Disordered" evidence="11">
    <location>
        <begin position="429"/>
        <end position="457"/>
    </location>
</feature>
<feature type="binding site" evidence="10">
    <location>
        <position position="326"/>
    </location>
    <ligand>
        <name>S-adenosyl-L-methionine</name>
        <dbReference type="ChEBI" id="CHEBI:59789"/>
    </ligand>
</feature>
<evidence type="ECO:0000256" key="9">
    <source>
        <dbReference type="ARBA" id="ARBA00023242"/>
    </source>
</evidence>
<evidence type="ECO:0000256" key="10">
    <source>
        <dbReference type="PROSITE-ProRule" id="PRU01023"/>
    </source>
</evidence>
<feature type="region of interest" description="Disordered" evidence="11">
    <location>
        <begin position="820"/>
        <end position="849"/>
    </location>
</feature>
<dbReference type="InterPro" id="IPR057286">
    <property type="entry name" value="PUA_NSUN2"/>
</dbReference>
<keyword evidence="5 10" id="KW-0808">Transferase</keyword>
<feature type="compositionally biased region" description="Low complexity" evidence="11">
    <location>
        <begin position="548"/>
        <end position="557"/>
    </location>
</feature>
<dbReference type="OrthoDB" id="6093671at2759"/>
<comment type="subcellular location">
    <subcellularLocation>
        <location evidence="1">Nucleus</location>
    </subcellularLocation>
</comment>
<keyword evidence="9" id="KW-0539">Nucleus</keyword>
<reference evidence="14" key="1">
    <citation type="submission" date="2015-02" db="EMBL/GenBank/DDBJ databases">
        <authorList>
            <person name="Gon?alves P."/>
        </authorList>
    </citation>
    <scope>NUCLEOTIDE SEQUENCE [LARGE SCALE GENOMIC DNA]</scope>
</reference>
<dbReference type="Gene3D" id="3.40.50.150">
    <property type="entry name" value="Vaccinia Virus protein VP39"/>
    <property type="match status" value="2"/>
</dbReference>